<dbReference type="PANTHER" id="PTHR11102:SF160">
    <property type="entry name" value="ERAD-ASSOCIATED E3 UBIQUITIN-PROTEIN LIGASE COMPONENT HRD3"/>
    <property type="match status" value="1"/>
</dbReference>
<dbReference type="PANTHER" id="PTHR11102">
    <property type="entry name" value="SEL-1-LIKE PROTEIN"/>
    <property type="match status" value="1"/>
</dbReference>
<proteinExistence type="predicted"/>
<dbReference type="SMART" id="SM00671">
    <property type="entry name" value="SEL1"/>
    <property type="match status" value="8"/>
</dbReference>
<feature type="repeat" description="TPR" evidence="1">
    <location>
        <begin position="449"/>
        <end position="482"/>
    </location>
</feature>
<name>A0A9E9NSH9_9BURK</name>
<dbReference type="InterPro" id="IPR050767">
    <property type="entry name" value="Sel1_AlgK"/>
</dbReference>
<organism evidence="3">
    <name type="scientific">Oxalobacter aliiformigenes</name>
    <dbReference type="NCBI Taxonomy" id="2946593"/>
    <lineage>
        <taxon>Bacteria</taxon>
        <taxon>Pseudomonadati</taxon>
        <taxon>Pseudomonadota</taxon>
        <taxon>Betaproteobacteria</taxon>
        <taxon>Burkholderiales</taxon>
        <taxon>Oxalobacteraceae</taxon>
        <taxon>Oxalobacter</taxon>
    </lineage>
</organism>
<accession>A0A9E9NSH9</accession>
<dbReference type="RefSeq" id="WP_269315447.1">
    <property type="nucleotide sequence ID" value="NZ_CP098251.1"/>
</dbReference>
<dbReference type="PROSITE" id="PS50005">
    <property type="entry name" value="TPR"/>
    <property type="match status" value="1"/>
</dbReference>
<dbReference type="InterPro" id="IPR006597">
    <property type="entry name" value="Sel1-like"/>
</dbReference>
<keyword evidence="1" id="KW-0802">TPR repeat</keyword>
<dbReference type="Gene3D" id="1.25.40.10">
    <property type="entry name" value="Tetratricopeptide repeat domain"/>
    <property type="match status" value="2"/>
</dbReference>
<dbReference type="EMBL" id="CP098251">
    <property type="protein sequence ID" value="WAV90346.1"/>
    <property type="molecule type" value="Genomic_DNA"/>
</dbReference>
<dbReference type="InterPro" id="IPR011990">
    <property type="entry name" value="TPR-like_helical_dom_sf"/>
</dbReference>
<protein>
    <submittedName>
        <fullName evidence="3">SEL1-like repeat protein</fullName>
    </submittedName>
</protein>
<dbReference type="Pfam" id="PF08238">
    <property type="entry name" value="Sel1"/>
    <property type="match status" value="9"/>
</dbReference>
<dbReference type="InterPro" id="IPR019734">
    <property type="entry name" value="TPR_rpt"/>
</dbReference>
<gene>
    <name evidence="3" type="ORF">NB646_05590</name>
</gene>
<sequence length="680" mass="72357">MTPVLRFFAGMLVCAAGWVLASWPVPVLAAGRPAPGGAVAAVPAVSPVVSDAMSGEEAALVAQAESGDARAKMMLGLRYAMGRGVAADDAKAQKWLREAAMAGNAVAQVSLATMMAFESDEQDTRGALIWYGKAAAQGNTQAQAELARLLEAGLGVTRNPEEAEAWRRQAREQADEVMVAWAWRIAATGSENWQVAAREFRLTPPEGVATGIDTIDRTGIAVDVKAVGRDVERGDPVAKTVGAFLLATGNGVEKDESLALVWLREAAEAGHMHAQAALGELVMLGWGPLKEDREEAARWMKRAAMQGLREAKTSYGAMLAGGKGVTENKKEAFGWIGSAARENEPRAQLMMAMNALAKEDREGAAQWFYRAAENGDDEVLSMLGVLYGWGDAAVAGESEKLTEVRRYAQRGEPEAQLMLGLLFQEGWGTARDAVSAERWFSAAASQHYDDVWLPLGLFYAETGRVGEARAAFDAAVRLNAYSFARDTGILQLVFIESEKMPELEDSLLPDEAKPLSGEEAKEEPAAPAGPENRSADGAFLREIPLLADDAASGHTVQDKAALDGVMPDLRRERIAKKIAFLKEEVERGNPAAEMMLAVLLEKGWSVSPDGEAADRLRALARGKICKALGDAAENEPDCVSPDTGGGEPDEPSDGTAGEAVPEDGDSLAMRVTDYSTGGGL</sequence>
<reference evidence="3" key="1">
    <citation type="journal article" date="2022" name="Front. Microbiol.">
        <title>New perspectives on an old grouping: The genomic and phenotypic variability of Oxalobacter formigenes and the implications for calcium oxalate stone prevention.</title>
        <authorList>
            <person name="Chmiel J.A."/>
            <person name="Carr C."/>
            <person name="Stuivenberg G.A."/>
            <person name="Venema R."/>
            <person name="Chanyi R.M."/>
            <person name="Al K.F."/>
            <person name="Giguere D."/>
            <person name="Say H."/>
            <person name="Akouris P.P."/>
            <person name="Dominguez Romero S.A."/>
            <person name="Kwong A."/>
            <person name="Tai V."/>
            <person name="Koval S.F."/>
            <person name="Razvi H."/>
            <person name="Bjazevic J."/>
            <person name="Burton J.P."/>
        </authorList>
    </citation>
    <scope>NUCLEOTIDE SEQUENCE</scope>
    <source>
        <strain evidence="3">OxK</strain>
    </source>
</reference>
<evidence type="ECO:0000256" key="2">
    <source>
        <dbReference type="SAM" id="MobiDB-lite"/>
    </source>
</evidence>
<dbReference type="SUPFAM" id="SSF81901">
    <property type="entry name" value="HCP-like"/>
    <property type="match status" value="3"/>
</dbReference>
<evidence type="ECO:0000256" key="1">
    <source>
        <dbReference type="PROSITE-ProRule" id="PRU00339"/>
    </source>
</evidence>
<evidence type="ECO:0000313" key="3">
    <source>
        <dbReference type="EMBL" id="WAV90346.1"/>
    </source>
</evidence>
<feature type="region of interest" description="Disordered" evidence="2">
    <location>
        <begin position="515"/>
        <end position="534"/>
    </location>
</feature>
<dbReference type="AlphaFoldDB" id="A0A9E9NSH9"/>
<dbReference type="Proteomes" id="UP001164819">
    <property type="component" value="Chromosome"/>
</dbReference>
<feature type="compositionally biased region" description="Basic and acidic residues" evidence="2">
    <location>
        <begin position="515"/>
        <end position="524"/>
    </location>
</feature>
<feature type="region of interest" description="Disordered" evidence="2">
    <location>
        <begin position="632"/>
        <end position="680"/>
    </location>
</feature>